<organism evidence="1 2">
    <name type="scientific">Polystyrenella longa</name>
    <dbReference type="NCBI Taxonomy" id="2528007"/>
    <lineage>
        <taxon>Bacteria</taxon>
        <taxon>Pseudomonadati</taxon>
        <taxon>Planctomycetota</taxon>
        <taxon>Planctomycetia</taxon>
        <taxon>Planctomycetales</taxon>
        <taxon>Planctomycetaceae</taxon>
        <taxon>Polystyrenella</taxon>
    </lineage>
</organism>
<dbReference type="AlphaFoldDB" id="A0A518CKR6"/>
<dbReference type="RefSeq" id="WP_144994724.1">
    <property type="nucleotide sequence ID" value="NZ_CP036281.1"/>
</dbReference>
<dbReference type="EMBL" id="CP036281">
    <property type="protein sequence ID" value="QDU79819.1"/>
    <property type="molecule type" value="Genomic_DNA"/>
</dbReference>
<protein>
    <submittedName>
        <fullName evidence="1">Uncharacterized protein</fullName>
    </submittedName>
</protein>
<gene>
    <name evidence="1" type="ORF">Pla110_15380</name>
</gene>
<reference evidence="1 2" key="1">
    <citation type="submission" date="2019-02" db="EMBL/GenBank/DDBJ databases">
        <title>Deep-cultivation of Planctomycetes and their phenomic and genomic characterization uncovers novel biology.</title>
        <authorList>
            <person name="Wiegand S."/>
            <person name="Jogler M."/>
            <person name="Boedeker C."/>
            <person name="Pinto D."/>
            <person name="Vollmers J."/>
            <person name="Rivas-Marin E."/>
            <person name="Kohn T."/>
            <person name="Peeters S.H."/>
            <person name="Heuer A."/>
            <person name="Rast P."/>
            <person name="Oberbeckmann S."/>
            <person name="Bunk B."/>
            <person name="Jeske O."/>
            <person name="Meyerdierks A."/>
            <person name="Storesund J.E."/>
            <person name="Kallscheuer N."/>
            <person name="Luecker S."/>
            <person name="Lage O.M."/>
            <person name="Pohl T."/>
            <person name="Merkel B.J."/>
            <person name="Hornburger P."/>
            <person name="Mueller R.-W."/>
            <person name="Bruemmer F."/>
            <person name="Labrenz M."/>
            <person name="Spormann A.M."/>
            <person name="Op den Camp H."/>
            <person name="Overmann J."/>
            <person name="Amann R."/>
            <person name="Jetten M.S.M."/>
            <person name="Mascher T."/>
            <person name="Medema M.H."/>
            <person name="Devos D.P."/>
            <person name="Kaster A.-K."/>
            <person name="Ovreas L."/>
            <person name="Rohde M."/>
            <person name="Galperin M.Y."/>
            <person name="Jogler C."/>
        </authorList>
    </citation>
    <scope>NUCLEOTIDE SEQUENCE [LARGE SCALE GENOMIC DNA]</scope>
    <source>
        <strain evidence="1 2">Pla110</strain>
    </source>
</reference>
<evidence type="ECO:0000313" key="2">
    <source>
        <dbReference type="Proteomes" id="UP000317178"/>
    </source>
</evidence>
<name>A0A518CKR6_9PLAN</name>
<evidence type="ECO:0000313" key="1">
    <source>
        <dbReference type="EMBL" id="QDU79819.1"/>
    </source>
</evidence>
<dbReference type="OrthoDB" id="7889106at2"/>
<sequence>MKQHHECYGKMFPDILNLPADQPKSGKVFTVLNDQSGGMLQSKKSITPNQEQWDNCMSCPEFDHCYKFSIAKVSLATALSSV</sequence>
<proteinExistence type="predicted"/>
<accession>A0A518CKR6</accession>
<dbReference type="KEGG" id="plon:Pla110_15380"/>
<keyword evidence="2" id="KW-1185">Reference proteome</keyword>
<dbReference type="Proteomes" id="UP000317178">
    <property type="component" value="Chromosome"/>
</dbReference>